<organism evidence="3 4">
    <name type="scientific">Ruminococcus hominis</name>
    <dbReference type="NCBI Taxonomy" id="2763065"/>
    <lineage>
        <taxon>Bacteria</taxon>
        <taxon>Bacillati</taxon>
        <taxon>Bacillota</taxon>
        <taxon>Clostridia</taxon>
        <taxon>Eubacteriales</taxon>
        <taxon>Oscillospiraceae</taxon>
        <taxon>Ruminococcus</taxon>
    </lineage>
</organism>
<protein>
    <submittedName>
        <fullName evidence="3">GHKL domain-containing protein</fullName>
    </submittedName>
</protein>
<feature type="transmembrane region" description="Helical" evidence="1">
    <location>
        <begin position="148"/>
        <end position="169"/>
    </location>
</feature>
<evidence type="ECO:0000259" key="2">
    <source>
        <dbReference type="SMART" id="SM00387"/>
    </source>
</evidence>
<feature type="transmembrane region" description="Helical" evidence="1">
    <location>
        <begin position="116"/>
        <end position="136"/>
    </location>
</feature>
<reference evidence="3 4" key="1">
    <citation type="submission" date="2020-08" db="EMBL/GenBank/DDBJ databases">
        <title>Genome public.</title>
        <authorList>
            <person name="Liu C."/>
            <person name="Sun Q."/>
        </authorList>
    </citation>
    <scope>NUCLEOTIDE SEQUENCE [LARGE SCALE GENOMIC DNA]</scope>
    <source>
        <strain evidence="3 4">NSJ-13</strain>
    </source>
</reference>
<keyword evidence="4" id="KW-1185">Reference proteome</keyword>
<name>A0ABR7G4R7_9FIRM</name>
<evidence type="ECO:0000313" key="4">
    <source>
        <dbReference type="Proteomes" id="UP000631576"/>
    </source>
</evidence>
<keyword evidence="1" id="KW-0812">Transmembrane</keyword>
<evidence type="ECO:0000256" key="1">
    <source>
        <dbReference type="SAM" id="Phobius"/>
    </source>
</evidence>
<dbReference type="PANTHER" id="PTHR40448:SF1">
    <property type="entry name" value="TWO-COMPONENT SENSOR HISTIDINE KINASE"/>
    <property type="match status" value="1"/>
</dbReference>
<dbReference type="InterPro" id="IPR003594">
    <property type="entry name" value="HATPase_dom"/>
</dbReference>
<gene>
    <name evidence="3" type="ORF">H8S40_02405</name>
</gene>
<sequence length="423" mass="48851">MYIYIADFVTAYMEYLIFYIFLCAVLACSIRSRKSFWYIGIIPALASSILNFMGVQSQIHLIITHIILFACLEYLVHLALIQMFIVYVLIYGMVMIAEIVQVPFWNLTSAGAFRGAAPIVGMLIVLVFAGIGYRYFHLNKIYEIIIKRNLGILLIAVDSFLVLFAVVVYARLRTEKFFSNYLIIVGVMLILVIVNGSEIYRYFKQPEQLKRMKTYEEYLPIVEGLIEQVRIRQHDYHNKLQSIHALAYVYEDFESLKGALLETTEHDMLPDFEMNLLKLNMHLVSGFLFSKIRQADKEGKELHLDIEQYVIRTACTEYEVIEYLGILIDNAIEATNEGETIFAKIGSQDDKAVFEIKNPGPHLTPEFCKNIFKKGYSTKKDGEGCHGIGLYKLNRMVKEYDGKLILENVEVDQKEYISFELRI</sequence>
<dbReference type="Proteomes" id="UP000631576">
    <property type="component" value="Unassembled WGS sequence"/>
</dbReference>
<keyword evidence="1" id="KW-1133">Transmembrane helix</keyword>
<feature type="transmembrane region" description="Helical" evidence="1">
    <location>
        <begin position="12"/>
        <end position="29"/>
    </location>
</feature>
<dbReference type="Pfam" id="PF02518">
    <property type="entry name" value="HATPase_c"/>
    <property type="match status" value="1"/>
</dbReference>
<dbReference type="Gene3D" id="3.30.565.10">
    <property type="entry name" value="Histidine kinase-like ATPase, C-terminal domain"/>
    <property type="match status" value="1"/>
</dbReference>
<dbReference type="InterPro" id="IPR036890">
    <property type="entry name" value="HATPase_C_sf"/>
</dbReference>
<dbReference type="SMART" id="SM00387">
    <property type="entry name" value="HATPase_c"/>
    <property type="match status" value="1"/>
</dbReference>
<accession>A0ABR7G4R7</accession>
<dbReference type="SUPFAM" id="SSF55874">
    <property type="entry name" value="ATPase domain of HSP90 chaperone/DNA topoisomerase II/histidine kinase"/>
    <property type="match status" value="1"/>
</dbReference>
<dbReference type="PANTHER" id="PTHR40448">
    <property type="entry name" value="TWO-COMPONENT SENSOR HISTIDINE KINASE"/>
    <property type="match status" value="1"/>
</dbReference>
<keyword evidence="1" id="KW-0472">Membrane</keyword>
<dbReference type="EMBL" id="JACOPE010000001">
    <property type="protein sequence ID" value="MBC5682440.1"/>
    <property type="molecule type" value="Genomic_DNA"/>
</dbReference>
<feature type="domain" description="Histidine kinase/HSP90-like ATPase" evidence="2">
    <location>
        <begin position="315"/>
        <end position="423"/>
    </location>
</feature>
<proteinExistence type="predicted"/>
<feature type="transmembrane region" description="Helical" evidence="1">
    <location>
        <begin position="36"/>
        <end position="53"/>
    </location>
</feature>
<feature type="transmembrane region" description="Helical" evidence="1">
    <location>
        <begin position="59"/>
        <end position="77"/>
    </location>
</feature>
<evidence type="ECO:0000313" key="3">
    <source>
        <dbReference type="EMBL" id="MBC5682440.1"/>
    </source>
</evidence>
<feature type="transmembrane region" description="Helical" evidence="1">
    <location>
        <begin position="181"/>
        <end position="203"/>
    </location>
</feature>
<dbReference type="RefSeq" id="WP_186864464.1">
    <property type="nucleotide sequence ID" value="NZ_JACOPE010000001.1"/>
</dbReference>
<comment type="caution">
    <text evidence="3">The sequence shown here is derived from an EMBL/GenBank/DDBJ whole genome shotgun (WGS) entry which is preliminary data.</text>
</comment>
<feature type="transmembrane region" description="Helical" evidence="1">
    <location>
        <begin position="84"/>
        <end position="104"/>
    </location>
</feature>